<dbReference type="Pfam" id="PF00069">
    <property type="entry name" value="Pkinase"/>
    <property type="match status" value="1"/>
</dbReference>
<dbReference type="EMBL" id="JAFCIX010000016">
    <property type="protein sequence ID" value="KAH6601218.1"/>
    <property type="molecule type" value="Genomic_DNA"/>
</dbReference>
<evidence type="ECO:0000313" key="6">
    <source>
        <dbReference type="Proteomes" id="UP001648503"/>
    </source>
</evidence>
<organism evidence="5 6">
    <name type="scientific">Batrachochytrium salamandrivorans</name>
    <dbReference type="NCBI Taxonomy" id="1357716"/>
    <lineage>
        <taxon>Eukaryota</taxon>
        <taxon>Fungi</taxon>
        <taxon>Fungi incertae sedis</taxon>
        <taxon>Chytridiomycota</taxon>
        <taxon>Chytridiomycota incertae sedis</taxon>
        <taxon>Chytridiomycetes</taxon>
        <taxon>Rhizophydiales</taxon>
        <taxon>Rhizophydiales incertae sedis</taxon>
        <taxon>Batrachochytrium</taxon>
    </lineage>
</organism>
<sequence length="537" mass="56950">MSASKEYLDSTILGTIVLQGQIGAGSFASVQSGHSLIDPSVIYAIKRIPLKRNAVTGVGRISRTVRTEIKAMCEMADSPLVVTLLDVVESANHINLIMEHCPMDLFRALSEHDNGHGIQSVDLTRTLVLQLIDAVMSCHAHGIYHRDLKPENILLSQAEGMLKLCDFGLATFERFSVEFGCGSKRYMAPECAEPIPVSLPIVAASGSAVLSTVPSPTVLSAVSSTVPSAAQSMHPDSGFVHSHAAACAPCVSCGSDLGLHYDGCAAAAAAAVSPSSTATTHSYITPQSKPQTKPQMQRQSRLPSVAAQQHLPYDCILDDTWSVGVLILNILAAKNPWEVACSGDANFRQFVSNPISLVNSFNLTPAMAQVVCGLLHPDPNQRCQLSEARMAIARMTAFIRPTDVAQSFPVTSKSSSTYAKTSPVHPAGIIDVENESEYSADELAALDALDALDASLSNEMPTSSCSIPPAAPQPPAPAYVVCQSTRAAATQRCHRPLTSPHGIAESPSQLQLLLSKAPWLIRIAAKSIQPSMLGSAR</sequence>
<dbReference type="SUPFAM" id="SSF56112">
    <property type="entry name" value="Protein kinase-like (PK-like)"/>
    <property type="match status" value="2"/>
</dbReference>
<comment type="caution">
    <text evidence="5">The sequence shown here is derived from an EMBL/GenBank/DDBJ whole genome shotgun (WGS) entry which is preliminary data.</text>
</comment>
<keyword evidence="1 3" id="KW-0547">Nucleotide-binding</keyword>
<dbReference type="SMART" id="SM00220">
    <property type="entry name" value="S_TKc"/>
    <property type="match status" value="1"/>
</dbReference>
<dbReference type="PROSITE" id="PS00107">
    <property type="entry name" value="PROTEIN_KINASE_ATP"/>
    <property type="match status" value="1"/>
</dbReference>
<feature type="domain" description="Protein kinase" evidence="4">
    <location>
        <begin position="16"/>
        <end position="399"/>
    </location>
</feature>
<reference evidence="5 6" key="1">
    <citation type="submission" date="2021-02" db="EMBL/GenBank/DDBJ databases">
        <title>Variation within the Batrachochytrium salamandrivorans European outbreak.</title>
        <authorList>
            <person name="Kelly M."/>
            <person name="Pasmans F."/>
            <person name="Shea T.P."/>
            <person name="Munoz J.F."/>
            <person name="Carranza S."/>
            <person name="Cuomo C.A."/>
            <person name="Martel A."/>
        </authorList>
    </citation>
    <scope>NUCLEOTIDE SEQUENCE [LARGE SCALE GENOMIC DNA]</scope>
    <source>
        <strain evidence="5 6">AMFP18/2</strain>
    </source>
</reference>
<keyword evidence="2 3" id="KW-0067">ATP-binding</keyword>
<evidence type="ECO:0000256" key="1">
    <source>
        <dbReference type="ARBA" id="ARBA00022741"/>
    </source>
</evidence>
<gene>
    <name evidence="5" type="ORF">BASA50_001743</name>
</gene>
<dbReference type="Proteomes" id="UP001648503">
    <property type="component" value="Unassembled WGS sequence"/>
</dbReference>
<dbReference type="InterPro" id="IPR011009">
    <property type="entry name" value="Kinase-like_dom_sf"/>
</dbReference>
<evidence type="ECO:0000256" key="2">
    <source>
        <dbReference type="ARBA" id="ARBA00022840"/>
    </source>
</evidence>
<dbReference type="InterPro" id="IPR008271">
    <property type="entry name" value="Ser/Thr_kinase_AS"/>
</dbReference>
<keyword evidence="6" id="KW-1185">Reference proteome</keyword>
<evidence type="ECO:0000259" key="4">
    <source>
        <dbReference type="PROSITE" id="PS50011"/>
    </source>
</evidence>
<evidence type="ECO:0000313" key="5">
    <source>
        <dbReference type="EMBL" id="KAH6601218.1"/>
    </source>
</evidence>
<proteinExistence type="predicted"/>
<dbReference type="PANTHER" id="PTHR24346:SF30">
    <property type="entry name" value="MATERNAL EMBRYONIC LEUCINE ZIPPER KINASE"/>
    <property type="match status" value="1"/>
</dbReference>
<feature type="binding site" evidence="3">
    <location>
        <position position="51"/>
    </location>
    <ligand>
        <name>ATP</name>
        <dbReference type="ChEBI" id="CHEBI:30616"/>
    </ligand>
</feature>
<evidence type="ECO:0000256" key="3">
    <source>
        <dbReference type="PROSITE-ProRule" id="PRU10141"/>
    </source>
</evidence>
<dbReference type="Gene3D" id="1.10.510.10">
    <property type="entry name" value="Transferase(Phosphotransferase) domain 1"/>
    <property type="match status" value="2"/>
</dbReference>
<dbReference type="PROSITE" id="PS50011">
    <property type="entry name" value="PROTEIN_KINASE_DOM"/>
    <property type="match status" value="1"/>
</dbReference>
<dbReference type="PROSITE" id="PS00108">
    <property type="entry name" value="PROTEIN_KINASE_ST"/>
    <property type="match status" value="1"/>
</dbReference>
<dbReference type="PANTHER" id="PTHR24346">
    <property type="entry name" value="MAP/MICROTUBULE AFFINITY-REGULATING KINASE"/>
    <property type="match status" value="1"/>
</dbReference>
<dbReference type="InterPro" id="IPR000719">
    <property type="entry name" value="Prot_kinase_dom"/>
</dbReference>
<dbReference type="InterPro" id="IPR017441">
    <property type="entry name" value="Protein_kinase_ATP_BS"/>
</dbReference>
<name>A0ABQ8FNE3_9FUNG</name>
<accession>A0ABQ8FNE3</accession>
<protein>
    <recommendedName>
        <fullName evidence="4">Protein kinase domain-containing protein</fullName>
    </recommendedName>
</protein>